<feature type="region of interest" description="Disordered" evidence="1">
    <location>
        <begin position="37"/>
        <end position="88"/>
    </location>
</feature>
<keyword evidence="3" id="KW-1185">Reference proteome</keyword>
<protein>
    <submittedName>
        <fullName evidence="2">Uncharacterized protein</fullName>
    </submittedName>
</protein>
<organism evidence="3">
    <name type="scientific">Caenorhabditis brenneri</name>
    <name type="common">Nematode worm</name>
    <dbReference type="NCBI Taxonomy" id="135651"/>
    <lineage>
        <taxon>Eukaryota</taxon>
        <taxon>Metazoa</taxon>
        <taxon>Ecdysozoa</taxon>
        <taxon>Nematoda</taxon>
        <taxon>Chromadorea</taxon>
        <taxon>Rhabditida</taxon>
        <taxon>Rhabditina</taxon>
        <taxon>Rhabditomorpha</taxon>
        <taxon>Rhabditoidea</taxon>
        <taxon>Rhabditidae</taxon>
        <taxon>Peloderinae</taxon>
        <taxon>Caenorhabditis</taxon>
    </lineage>
</organism>
<feature type="region of interest" description="Disordered" evidence="1">
    <location>
        <begin position="1"/>
        <end position="20"/>
    </location>
</feature>
<gene>
    <name evidence="2" type="ORF">CAEBREN_25975</name>
</gene>
<evidence type="ECO:0000313" key="2">
    <source>
        <dbReference type="EMBL" id="EGT32920.1"/>
    </source>
</evidence>
<dbReference type="HOGENOM" id="CLU_1983508_0_0_1"/>
<dbReference type="Proteomes" id="UP000008068">
    <property type="component" value="Unassembled WGS sequence"/>
</dbReference>
<dbReference type="EMBL" id="GL379899">
    <property type="protein sequence ID" value="EGT32920.1"/>
    <property type="molecule type" value="Genomic_DNA"/>
</dbReference>
<dbReference type="AlphaFoldDB" id="G0NKC5"/>
<evidence type="ECO:0000313" key="3">
    <source>
        <dbReference type="Proteomes" id="UP000008068"/>
    </source>
</evidence>
<feature type="compositionally biased region" description="Acidic residues" evidence="1">
    <location>
        <begin position="51"/>
        <end position="68"/>
    </location>
</feature>
<name>G0NKC5_CAEBE</name>
<proteinExistence type="predicted"/>
<reference evidence="3" key="1">
    <citation type="submission" date="2011-07" db="EMBL/GenBank/DDBJ databases">
        <authorList>
            <consortium name="Caenorhabditis brenneri Sequencing and Analysis Consortium"/>
            <person name="Wilson R.K."/>
        </authorList>
    </citation>
    <scope>NUCLEOTIDE SEQUENCE [LARGE SCALE GENOMIC DNA]</scope>
    <source>
        <strain evidence="3">PB2801</strain>
    </source>
</reference>
<feature type="compositionally biased region" description="Acidic residues" evidence="1">
    <location>
        <begin position="11"/>
        <end position="20"/>
    </location>
</feature>
<accession>G0NKC5</accession>
<sequence>MTHVIRRVDSDADDTLDEESDHNRLLRDVFEESMLKGELSGSSRRAIFPQEENDDEPETQTLDEEEPTTSEVHELDGPLPTLPEPNQQTEQIVASLEDGAPLPPDQEARFLHFYKIPKLLQICCLF</sequence>
<feature type="compositionally biased region" description="Basic and acidic residues" evidence="1">
    <location>
        <begin position="1"/>
        <end position="10"/>
    </location>
</feature>
<evidence type="ECO:0000256" key="1">
    <source>
        <dbReference type="SAM" id="MobiDB-lite"/>
    </source>
</evidence>
<dbReference type="InParanoid" id="G0NKC5"/>